<feature type="active site" description="Proton acceptor" evidence="10 12">
    <location>
        <position position="34"/>
    </location>
</feature>
<dbReference type="InterPro" id="IPR013785">
    <property type="entry name" value="Aldolase_TIM"/>
</dbReference>
<keyword evidence="10 11" id="KW-0119">Carbohydrate metabolism</keyword>
<evidence type="ECO:0000313" key="15">
    <source>
        <dbReference type="EMBL" id="MCR2042577.1"/>
    </source>
</evidence>
<dbReference type="NCBIfam" id="NF004076">
    <property type="entry name" value="PRK05581.1-4"/>
    <property type="match status" value="1"/>
</dbReference>
<comment type="caution">
    <text evidence="15">The sequence shown here is derived from an EMBL/GenBank/DDBJ whole genome shotgun (WGS) entry which is preliminary data.</text>
</comment>
<comment type="similarity">
    <text evidence="6 10 11">Belongs to the ribulose-phosphate 3-epimerase family.</text>
</comment>
<feature type="binding site" evidence="10 14">
    <location>
        <position position="7"/>
    </location>
    <ligand>
        <name>substrate</name>
    </ligand>
</feature>
<dbReference type="EC" id="5.1.3.1" evidence="7 10"/>
<dbReference type="InterPro" id="IPR011060">
    <property type="entry name" value="RibuloseP-bd_barrel"/>
</dbReference>
<organism evidence="15 16">
    <name type="scientific">Anaerosalibacter massiliensis</name>
    <dbReference type="NCBI Taxonomy" id="1347392"/>
    <lineage>
        <taxon>Bacteria</taxon>
        <taxon>Bacillati</taxon>
        <taxon>Bacillota</taxon>
        <taxon>Tissierellia</taxon>
        <taxon>Tissierellales</taxon>
        <taxon>Sporanaerobacteraceae</taxon>
        <taxon>Anaerosalibacter</taxon>
    </lineage>
</organism>
<dbReference type="PANTHER" id="PTHR11749">
    <property type="entry name" value="RIBULOSE-5-PHOSPHATE-3-EPIMERASE"/>
    <property type="match status" value="1"/>
</dbReference>
<feature type="binding site" evidence="10 13">
    <location>
        <position position="65"/>
    </location>
    <ligand>
        <name>a divalent metal cation</name>
        <dbReference type="ChEBI" id="CHEBI:60240"/>
    </ligand>
</feature>
<evidence type="ECO:0000256" key="12">
    <source>
        <dbReference type="PIRSR" id="PIRSR001461-1"/>
    </source>
</evidence>
<feature type="binding site" evidence="10 14">
    <location>
        <position position="65"/>
    </location>
    <ligand>
        <name>substrate</name>
    </ligand>
</feature>
<evidence type="ECO:0000256" key="13">
    <source>
        <dbReference type="PIRSR" id="PIRSR001461-2"/>
    </source>
</evidence>
<dbReference type="RefSeq" id="WP_042682065.1">
    <property type="nucleotide sequence ID" value="NZ_CABKTM010000043.1"/>
</dbReference>
<dbReference type="AlphaFoldDB" id="A0A9X2MCS4"/>
<keyword evidence="9 10" id="KW-0413">Isomerase</keyword>
<comment type="function">
    <text evidence="10">Catalyzes the reversible epimerization of D-ribulose 5-phosphate to D-xylulose 5-phosphate.</text>
</comment>
<gene>
    <name evidence="10 15" type="primary">rpe</name>
    <name evidence="15" type="ORF">NSA23_00470</name>
</gene>
<evidence type="ECO:0000256" key="2">
    <source>
        <dbReference type="ARBA" id="ARBA00001936"/>
    </source>
</evidence>
<dbReference type="HAMAP" id="MF_02227">
    <property type="entry name" value="RPE"/>
    <property type="match status" value="1"/>
</dbReference>
<keyword evidence="13" id="KW-0464">Manganese</keyword>
<accession>A0A9X2MCS4</accession>
<evidence type="ECO:0000256" key="7">
    <source>
        <dbReference type="ARBA" id="ARBA00013188"/>
    </source>
</evidence>
<dbReference type="OrthoDB" id="1645589at2"/>
<evidence type="ECO:0000256" key="9">
    <source>
        <dbReference type="ARBA" id="ARBA00023235"/>
    </source>
</evidence>
<dbReference type="Gene3D" id="3.20.20.70">
    <property type="entry name" value="Aldolase class I"/>
    <property type="match status" value="1"/>
</dbReference>
<dbReference type="InterPro" id="IPR000056">
    <property type="entry name" value="Ribul_P_3_epim-like"/>
</dbReference>
<dbReference type="Proteomes" id="UP001142078">
    <property type="component" value="Unassembled WGS sequence"/>
</dbReference>
<dbReference type="NCBIfam" id="TIGR01163">
    <property type="entry name" value="rpe"/>
    <property type="match status" value="1"/>
</dbReference>
<dbReference type="Pfam" id="PF00834">
    <property type="entry name" value="Ribul_P_3_epim"/>
    <property type="match status" value="1"/>
</dbReference>
<dbReference type="GO" id="GO:0019323">
    <property type="term" value="P:pentose catabolic process"/>
    <property type="evidence" value="ECO:0007669"/>
    <property type="project" value="UniProtKB-UniRule"/>
</dbReference>
<evidence type="ECO:0000256" key="6">
    <source>
        <dbReference type="ARBA" id="ARBA00009541"/>
    </source>
</evidence>
<comment type="cofactor">
    <cofactor evidence="5">
        <name>Fe(2+)</name>
        <dbReference type="ChEBI" id="CHEBI:29033"/>
    </cofactor>
</comment>
<reference evidence="15" key="1">
    <citation type="submission" date="2022-07" db="EMBL/GenBank/DDBJ databases">
        <title>Enhanced cultured diversity of the mouse gut microbiota enables custom-made synthetic communities.</title>
        <authorList>
            <person name="Afrizal A."/>
        </authorList>
    </citation>
    <scope>NUCLEOTIDE SEQUENCE</scope>
    <source>
        <strain evidence="15">DSM 29482</strain>
    </source>
</reference>
<evidence type="ECO:0000256" key="4">
    <source>
        <dbReference type="ARBA" id="ARBA00001947"/>
    </source>
</evidence>
<feature type="binding site" evidence="10 13">
    <location>
        <position position="34"/>
    </location>
    <ligand>
        <name>a divalent metal cation</name>
        <dbReference type="ChEBI" id="CHEBI:60240"/>
    </ligand>
</feature>
<dbReference type="GO" id="GO:0046872">
    <property type="term" value="F:metal ion binding"/>
    <property type="evidence" value="ECO:0007669"/>
    <property type="project" value="UniProtKB-UniRule"/>
</dbReference>
<name>A0A9X2MCS4_9FIRM</name>
<evidence type="ECO:0000256" key="10">
    <source>
        <dbReference type="HAMAP-Rule" id="MF_02227"/>
    </source>
</evidence>
<feature type="binding site" evidence="10 13">
    <location>
        <position position="174"/>
    </location>
    <ligand>
        <name>a divalent metal cation</name>
        <dbReference type="ChEBI" id="CHEBI:60240"/>
    </ligand>
</feature>
<comment type="cofactor">
    <cofactor evidence="2">
        <name>Mn(2+)</name>
        <dbReference type="ChEBI" id="CHEBI:29035"/>
    </cofactor>
</comment>
<feature type="binding site" evidence="10 13">
    <location>
        <position position="32"/>
    </location>
    <ligand>
        <name>a divalent metal cation</name>
        <dbReference type="ChEBI" id="CHEBI:60240"/>
    </ligand>
</feature>
<evidence type="ECO:0000256" key="1">
    <source>
        <dbReference type="ARBA" id="ARBA00001782"/>
    </source>
</evidence>
<dbReference type="EMBL" id="JANJZL010000001">
    <property type="protein sequence ID" value="MCR2042577.1"/>
    <property type="molecule type" value="Genomic_DNA"/>
</dbReference>
<keyword evidence="8 10" id="KW-0479">Metal-binding</keyword>
<comment type="cofactor">
    <cofactor evidence="4">
        <name>Zn(2+)</name>
        <dbReference type="ChEBI" id="CHEBI:29105"/>
    </cofactor>
</comment>
<protein>
    <recommendedName>
        <fullName evidence="7 10">Ribulose-phosphate 3-epimerase</fullName>
        <ecNumber evidence="7 10">5.1.3.1</ecNumber>
    </recommendedName>
</protein>
<evidence type="ECO:0000256" key="14">
    <source>
        <dbReference type="PIRSR" id="PIRSR001461-3"/>
    </source>
</evidence>
<evidence type="ECO:0000256" key="11">
    <source>
        <dbReference type="PIRNR" id="PIRNR001461"/>
    </source>
</evidence>
<comment type="cofactor">
    <cofactor evidence="3">
        <name>Co(2+)</name>
        <dbReference type="ChEBI" id="CHEBI:48828"/>
    </cofactor>
</comment>
<comment type="cofactor">
    <cofactor evidence="10 13">
        <name>a divalent metal cation</name>
        <dbReference type="ChEBI" id="CHEBI:60240"/>
    </cofactor>
    <text evidence="10 13">Binds 1 divalent metal cation per subunit.</text>
</comment>
<keyword evidence="13" id="KW-0862">Zinc</keyword>
<feature type="binding site" evidence="10">
    <location>
        <begin position="174"/>
        <end position="176"/>
    </location>
    <ligand>
        <name>substrate</name>
    </ligand>
</feature>
<dbReference type="GO" id="GO:0006098">
    <property type="term" value="P:pentose-phosphate shunt"/>
    <property type="evidence" value="ECO:0007669"/>
    <property type="project" value="UniProtKB-UniRule"/>
</dbReference>
<dbReference type="PROSITE" id="PS01086">
    <property type="entry name" value="RIBUL_P_3_EPIMER_2"/>
    <property type="match status" value="1"/>
</dbReference>
<feature type="active site" description="Proton donor" evidence="10 12">
    <location>
        <position position="174"/>
    </location>
</feature>
<keyword evidence="13" id="KW-0170">Cobalt</keyword>
<evidence type="ECO:0000256" key="3">
    <source>
        <dbReference type="ARBA" id="ARBA00001941"/>
    </source>
</evidence>
<dbReference type="GO" id="GO:0005737">
    <property type="term" value="C:cytoplasm"/>
    <property type="evidence" value="ECO:0007669"/>
    <property type="project" value="UniProtKB-ARBA"/>
</dbReference>
<evidence type="ECO:0000313" key="16">
    <source>
        <dbReference type="Proteomes" id="UP001142078"/>
    </source>
</evidence>
<feature type="binding site" evidence="10 14">
    <location>
        <begin position="141"/>
        <end position="144"/>
    </location>
    <ligand>
        <name>substrate</name>
    </ligand>
</feature>
<dbReference type="FunFam" id="3.20.20.70:FF:000004">
    <property type="entry name" value="Ribulose-phosphate 3-epimerase"/>
    <property type="match status" value="1"/>
</dbReference>
<dbReference type="GO" id="GO:0004750">
    <property type="term" value="F:D-ribulose-phosphate 3-epimerase activity"/>
    <property type="evidence" value="ECO:0007669"/>
    <property type="project" value="UniProtKB-UniRule"/>
</dbReference>
<dbReference type="PROSITE" id="PS01085">
    <property type="entry name" value="RIBUL_P_3_EPIMER_1"/>
    <property type="match status" value="1"/>
</dbReference>
<evidence type="ECO:0000256" key="8">
    <source>
        <dbReference type="ARBA" id="ARBA00022723"/>
    </source>
</evidence>
<proteinExistence type="inferred from homology"/>
<feature type="binding site" evidence="14">
    <location>
        <position position="176"/>
    </location>
    <ligand>
        <name>substrate</name>
    </ligand>
</feature>
<comment type="catalytic activity">
    <reaction evidence="1 10 11">
        <text>D-ribulose 5-phosphate = D-xylulose 5-phosphate</text>
        <dbReference type="Rhea" id="RHEA:13677"/>
        <dbReference type="ChEBI" id="CHEBI:57737"/>
        <dbReference type="ChEBI" id="CHEBI:58121"/>
        <dbReference type="EC" id="5.1.3.1"/>
    </reaction>
</comment>
<evidence type="ECO:0000256" key="5">
    <source>
        <dbReference type="ARBA" id="ARBA00001954"/>
    </source>
</evidence>
<dbReference type="InterPro" id="IPR026019">
    <property type="entry name" value="Ribul_P_3_epim"/>
</dbReference>
<feature type="binding site" evidence="10 14">
    <location>
        <begin position="196"/>
        <end position="197"/>
    </location>
    <ligand>
        <name>substrate</name>
    </ligand>
</feature>
<dbReference type="PIRSF" id="PIRSF001461">
    <property type="entry name" value="RPE"/>
    <property type="match status" value="1"/>
</dbReference>
<dbReference type="SUPFAM" id="SSF51366">
    <property type="entry name" value="Ribulose-phoshate binding barrel"/>
    <property type="match status" value="1"/>
</dbReference>
<dbReference type="CDD" id="cd00429">
    <property type="entry name" value="RPE"/>
    <property type="match status" value="1"/>
</dbReference>
<keyword evidence="16" id="KW-1185">Reference proteome</keyword>
<sequence>MAKISPSILSSDFSKLGEEIRKIEEGGADFVHLDVMDGIFVPNITFGPPVIKEIRSITDIPFDVHLMIDRPERYIEEFVEAGADIITVHEESTIHLHRTIQNIKNCGKKAGISLNPSTPLENIEYVLEDIDMVLIMTVNPGFGGQSFIPAMERKIKHLRKIIDDRDLAIEIEVDGGIKLDNAKEVTDWGADILVAGSDIFKADNIVERVRLFKEV</sequence>
<comment type="pathway">
    <text evidence="10">Carbohydrate degradation.</text>
</comment>